<organism evidence="5 6">
    <name type="scientific">Candidatus Thermoflexus japonica</name>
    <dbReference type="NCBI Taxonomy" id="2035417"/>
    <lineage>
        <taxon>Bacteria</taxon>
        <taxon>Bacillati</taxon>
        <taxon>Chloroflexota</taxon>
        <taxon>Thermoflexia</taxon>
        <taxon>Thermoflexales</taxon>
        <taxon>Thermoflexaceae</taxon>
        <taxon>Thermoflexus</taxon>
    </lineage>
</organism>
<dbReference type="PROSITE" id="PS50893">
    <property type="entry name" value="ABC_TRANSPORTER_2"/>
    <property type="match status" value="1"/>
</dbReference>
<keyword evidence="5" id="KW-0378">Hydrolase</keyword>
<proteinExistence type="predicted"/>
<dbReference type="CDD" id="cd03219">
    <property type="entry name" value="ABC_Mj1267_LivG_branched"/>
    <property type="match status" value="1"/>
</dbReference>
<evidence type="ECO:0000313" key="5">
    <source>
        <dbReference type="EMBL" id="GBD08736.1"/>
    </source>
</evidence>
<dbReference type="GO" id="GO:0005886">
    <property type="term" value="C:plasma membrane"/>
    <property type="evidence" value="ECO:0007669"/>
    <property type="project" value="TreeGrafter"/>
</dbReference>
<name>A0A2H5Y5L0_9CHLR</name>
<dbReference type="AlphaFoldDB" id="A0A2H5Y5L0"/>
<reference evidence="6" key="1">
    <citation type="submission" date="2017-09" db="EMBL/GenBank/DDBJ databases">
        <title>Metaegenomics of thermophilic ammonia-oxidizing enrichment culture.</title>
        <authorList>
            <person name="Kato S."/>
            <person name="Suzuki K."/>
        </authorList>
    </citation>
    <scope>NUCLEOTIDE SEQUENCE [LARGE SCALE GENOMIC DNA]</scope>
</reference>
<evidence type="ECO:0000256" key="3">
    <source>
        <dbReference type="ARBA" id="ARBA00022840"/>
    </source>
</evidence>
<dbReference type="GO" id="GO:0015192">
    <property type="term" value="F:L-phenylalanine transmembrane transporter activity"/>
    <property type="evidence" value="ECO:0007669"/>
    <property type="project" value="TreeGrafter"/>
</dbReference>
<dbReference type="PANTHER" id="PTHR45772:SF7">
    <property type="entry name" value="AMINO ACID ABC TRANSPORTER ATP-BINDING PROTEIN"/>
    <property type="match status" value="1"/>
</dbReference>
<dbReference type="GO" id="GO:0015188">
    <property type="term" value="F:L-isoleucine transmembrane transporter activity"/>
    <property type="evidence" value="ECO:0007669"/>
    <property type="project" value="TreeGrafter"/>
</dbReference>
<evidence type="ECO:0000256" key="2">
    <source>
        <dbReference type="ARBA" id="ARBA00022741"/>
    </source>
</evidence>
<sequence>MWSISPDGTGERSQAPLLEVFRVSKAFGGLMALMEVSLCVWPGQIKGLIGPNGAGKTTLFNLITGMLRPTSGDIRFQGRSIVGLPPYRIATLGIARTFQNVQLFPGMTVFEHVLVGGHRHGRSGLLGAIFRTSRMRQEEAEARARAWRILERVGLAEWADRPAESLPLGLQRILEIARAMATAPRLLLLDEPGAGLNPAEKARLVRLIRSLHEEGITVLLVEHDMNLVMELADEIAVLDYGRLIAEGPPEAIRQDPRVIAAYLGEEDEVRDAARS</sequence>
<dbReference type="InterPro" id="IPR027417">
    <property type="entry name" value="P-loop_NTPase"/>
</dbReference>
<dbReference type="InterPro" id="IPR003439">
    <property type="entry name" value="ABC_transporter-like_ATP-bd"/>
</dbReference>
<dbReference type="GO" id="GO:0005524">
    <property type="term" value="F:ATP binding"/>
    <property type="evidence" value="ECO:0007669"/>
    <property type="project" value="UniProtKB-KW"/>
</dbReference>
<gene>
    <name evidence="5" type="primary">lptB_5</name>
    <name evidence="5" type="ORF">HRbin22_00977</name>
</gene>
<dbReference type="PANTHER" id="PTHR45772">
    <property type="entry name" value="CONSERVED COMPONENT OF ABC TRANSPORTER FOR NATURAL AMINO ACIDS-RELATED"/>
    <property type="match status" value="1"/>
</dbReference>
<protein>
    <submittedName>
        <fullName evidence="5">Lipopolysaccharide export system ATP-binding protein LptB</fullName>
        <ecNumber evidence="5">3.6.3.-</ecNumber>
    </submittedName>
</protein>
<dbReference type="InterPro" id="IPR051120">
    <property type="entry name" value="ABC_AA/LPS_Transport"/>
</dbReference>
<comment type="caution">
    <text evidence="5">The sequence shown here is derived from an EMBL/GenBank/DDBJ whole genome shotgun (WGS) entry which is preliminary data.</text>
</comment>
<keyword evidence="1" id="KW-0813">Transport</keyword>
<dbReference type="SMART" id="SM00382">
    <property type="entry name" value="AAA"/>
    <property type="match status" value="1"/>
</dbReference>
<feature type="domain" description="ABC transporter" evidence="4">
    <location>
        <begin position="18"/>
        <end position="265"/>
    </location>
</feature>
<accession>A0A2H5Y5L0</accession>
<evidence type="ECO:0000313" key="6">
    <source>
        <dbReference type="Proteomes" id="UP000236642"/>
    </source>
</evidence>
<dbReference type="Pfam" id="PF00005">
    <property type="entry name" value="ABC_tran"/>
    <property type="match status" value="1"/>
</dbReference>
<dbReference type="EMBL" id="BEHY01000016">
    <property type="protein sequence ID" value="GBD08736.1"/>
    <property type="molecule type" value="Genomic_DNA"/>
</dbReference>
<dbReference type="GO" id="GO:1903805">
    <property type="term" value="P:L-valine import across plasma membrane"/>
    <property type="evidence" value="ECO:0007669"/>
    <property type="project" value="TreeGrafter"/>
</dbReference>
<dbReference type="GO" id="GO:0015808">
    <property type="term" value="P:L-alanine transport"/>
    <property type="evidence" value="ECO:0007669"/>
    <property type="project" value="TreeGrafter"/>
</dbReference>
<keyword evidence="2" id="KW-0547">Nucleotide-binding</keyword>
<keyword evidence="3 5" id="KW-0067">ATP-binding</keyword>
<dbReference type="GO" id="GO:0042941">
    <property type="term" value="P:D-alanine transmembrane transport"/>
    <property type="evidence" value="ECO:0007669"/>
    <property type="project" value="TreeGrafter"/>
</dbReference>
<dbReference type="Gene3D" id="3.40.50.300">
    <property type="entry name" value="P-loop containing nucleotide triphosphate hydrolases"/>
    <property type="match status" value="1"/>
</dbReference>
<dbReference type="FunFam" id="3.40.50.300:FF:000421">
    <property type="entry name" value="Branched-chain amino acid ABC transporter ATP-binding protein"/>
    <property type="match status" value="1"/>
</dbReference>
<dbReference type="GO" id="GO:0005304">
    <property type="term" value="F:L-valine transmembrane transporter activity"/>
    <property type="evidence" value="ECO:0007669"/>
    <property type="project" value="TreeGrafter"/>
</dbReference>
<evidence type="ECO:0000256" key="1">
    <source>
        <dbReference type="ARBA" id="ARBA00022448"/>
    </source>
</evidence>
<dbReference type="SUPFAM" id="SSF52540">
    <property type="entry name" value="P-loop containing nucleoside triphosphate hydrolases"/>
    <property type="match status" value="1"/>
</dbReference>
<dbReference type="InterPro" id="IPR003593">
    <property type="entry name" value="AAA+_ATPase"/>
</dbReference>
<dbReference type="GO" id="GO:1903806">
    <property type="term" value="P:L-isoleucine import across plasma membrane"/>
    <property type="evidence" value="ECO:0007669"/>
    <property type="project" value="TreeGrafter"/>
</dbReference>
<evidence type="ECO:0000259" key="4">
    <source>
        <dbReference type="PROSITE" id="PS50893"/>
    </source>
</evidence>
<dbReference type="InterPro" id="IPR032823">
    <property type="entry name" value="BCA_ABC_TP_C"/>
</dbReference>
<dbReference type="Proteomes" id="UP000236642">
    <property type="component" value="Unassembled WGS sequence"/>
</dbReference>
<dbReference type="Pfam" id="PF12399">
    <property type="entry name" value="BCA_ABC_TP_C"/>
    <property type="match status" value="1"/>
</dbReference>
<dbReference type="GO" id="GO:0016887">
    <property type="term" value="F:ATP hydrolysis activity"/>
    <property type="evidence" value="ECO:0007669"/>
    <property type="project" value="InterPro"/>
</dbReference>
<dbReference type="EC" id="3.6.3.-" evidence="5"/>